<comment type="caution">
    <text evidence="3">The sequence shown here is derived from an EMBL/GenBank/DDBJ whole genome shotgun (WGS) entry which is preliminary data.</text>
</comment>
<organism evidence="3 4">
    <name type="scientific">Gemella haemolysans</name>
    <dbReference type="NCBI Taxonomy" id="1379"/>
    <lineage>
        <taxon>Bacteria</taxon>
        <taxon>Bacillati</taxon>
        <taxon>Bacillota</taxon>
        <taxon>Bacilli</taxon>
        <taxon>Bacillales</taxon>
        <taxon>Gemellaceae</taxon>
        <taxon>Gemella</taxon>
    </lineage>
</organism>
<protein>
    <recommendedName>
        <fullName evidence="2">DUF4097 domain-containing protein</fullName>
    </recommendedName>
</protein>
<feature type="transmembrane region" description="Helical" evidence="1">
    <location>
        <begin position="7"/>
        <end position="25"/>
    </location>
</feature>
<evidence type="ECO:0000259" key="2">
    <source>
        <dbReference type="Pfam" id="PF13349"/>
    </source>
</evidence>
<sequence>MNKFIKISISFIIFGLVLIGLATYLNNGHIPRFSSNLEKKNYTVSINDVKNLDLDIIDSDVTIEENTASKNMEIEYYTALERKVNIEHTGNKLSIKENKNIVGINFNFFTEKRKLIIKIPKSSNIDINSVNKMGDYFIKNLDVKSLIINSKLGDVYITNISVSDADIKLATGNLNIDNLNSKNNSLKINVATGNVKLNNINDLKDISVDNKTGDTDLSSSIIKNINITNKLGNIKVSNLLSESSDNINLKTTTGNITLSNLTANNSITLKSTTGDIIAEINDDESNFTNSSNKKKQLFTSSETGTVNVKFSNK</sequence>
<dbReference type="RefSeq" id="WP_060913529.1">
    <property type="nucleotide sequence ID" value="NZ_KQ959924.1"/>
</dbReference>
<dbReference type="Proteomes" id="UP000070355">
    <property type="component" value="Unassembled WGS sequence"/>
</dbReference>
<dbReference type="OrthoDB" id="2987462at2"/>
<keyword evidence="1" id="KW-0472">Membrane</keyword>
<reference evidence="4" key="1">
    <citation type="submission" date="2016-01" db="EMBL/GenBank/DDBJ databases">
        <authorList>
            <person name="Mitreva M."/>
            <person name="Pepin K.H."/>
            <person name="Mihindukulasuriya K.A."/>
            <person name="Fulton R."/>
            <person name="Fronick C."/>
            <person name="O'Laughlin M."/>
            <person name="Miner T."/>
            <person name="Herter B."/>
            <person name="Rosa B.A."/>
            <person name="Cordes M."/>
            <person name="Tomlinson C."/>
            <person name="Wollam A."/>
            <person name="Palsikar V.B."/>
            <person name="Mardis E.R."/>
            <person name="Wilson R.K."/>
        </authorList>
    </citation>
    <scope>NUCLEOTIDE SEQUENCE [LARGE SCALE GENOMIC DNA]</scope>
    <source>
        <strain evidence="4">DNF01167</strain>
    </source>
</reference>
<keyword evidence="1" id="KW-1133">Transmembrane helix</keyword>
<dbReference type="Pfam" id="PF13349">
    <property type="entry name" value="DUF4097"/>
    <property type="match status" value="1"/>
</dbReference>
<dbReference type="AlphaFoldDB" id="A0A134A643"/>
<evidence type="ECO:0000313" key="3">
    <source>
        <dbReference type="EMBL" id="KXB63201.1"/>
    </source>
</evidence>
<dbReference type="STRING" id="1379.HMPREF3186_00232"/>
<keyword evidence="1" id="KW-0812">Transmembrane</keyword>
<evidence type="ECO:0000256" key="1">
    <source>
        <dbReference type="SAM" id="Phobius"/>
    </source>
</evidence>
<proteinExistence type="predicted"/>
<evidence type="ECO:0000313" key="4">
    <source>
        <dbReference type="Proteomes" id="UP000070355"/>
    </source>
</evidence>
<gene>
    <name evidence="3" type="ORF">HMPREF3186_00232</name>
</gene>
<feature type="domain" description="DUF4097" evidence="2">
    <location>
        <begin position="50"/>
        <end position="288"/>
    </location>
</feature>
<dbReference type="InterPro" id="IPR025164">
    <property type="entry name" value="Toastrack_DUF4097"/>
</dbReference>
<dbReference type="PATRIC" id="fig|1379.3.peg.227"/>
<name>A0A134A643_9BACL</name>
<dbReference type="EMBL" id="LSDC01000017">
    <property type="protein sequence ID" value="KXB63201.1"/>
    <property type="molecule type" value="Genomic_DNA"/>
</dbReference>
<accession>A0A134A643</accession>